<evidence type="ECO:0000256" key="3">
    <source>
        <dbReference type="SAM" id="MobiDB-lite"/>
    </source>
</evidence>
<comment type="subcellular location">
    <subcellularLocation>
        <location evidence="1">Nucleus</location>
    </subcellularLocation>
</comment>
<dbReference type="CTD" id="8498"/>
<keyword evidence="5" id="KW-1185">Reference proteome</keyword>
<feature type="region of interest" description="Disordered" evidence="3">
    <location>
        <begin position="168"/>
        <end position="284"/>
    </location>
</feature>
<feature type="compositionally biased region" description="Low complexity" evidence="3">
    <location>
        <begin position="69"/>
        <end position="84"/>
    </location>
</feature>
<evidence type="ECO:0000313" key="6">
    <source>
        <dbReference type="RefSeq" id="XP_014476160.1"/>
    </source>
</evidence>
<evidence type="ECO:0000259" key="4">
    <source>
        <dbReference type="PROSITE" id="PS50196"/>
    </source>
</evidence>
<feature type="compositionally biased region" description="Basic and acidic residues" evidence="3">
    <location>
        <begin position="265"/>
        <end position="279"/>
    </location>
</feature>
<feature type="compositionally biased region" description="Polar residues" evidence="3">
    <location>
        <begin position="168"/>
        <end position="181"/>
    </location>
</feature>
<dbReference type="Pfam" id="PF00638">
    <property type="entry name" value="Ran_BP1"/>
    <property type="match status" value="1"/>
</dbReference>
<dbReference type="PROSITE" id="PS50196">
    <property type="entry name" value="RANBD1"/>
    <property type="match status" value="1"/>
</dbReference>
<accession>A0A6P3XCU6</accession>
<dbReference type="InterPro" id="IPR011993">
    <property type="entry name" value="PH-like_dom_sf"/>
</dbReference>
<dbReference type="GO" id="GO:0005634">
    <property type="term" value="C:nucleus"/>
    <property type="evidence" value="ECO:0007669"/>
    <property type="project" value="UniProtKB-SubCell"/>
</dbReference>
<feature type="compositionally biased region" description="Basic and acidic residues" evidence="3">
    <location>
        <begin position="198"/>
        <end position="215"/>
    </location>
</feature>
<feature type="region of interest" description="Disordered" evidence="3">
    <location>
        <begin position="46"/>
        <end position="106"/>
    </location>
</feature>
<keyword evidence="2" id="KW-0539">Nucleus</keyword>
<feature type="domain" description="RanBD1" evidence="4">
    <location>
        <begin position="325"/>
        <end position="398"/>
    </location>
</feature>
<dbReference type="AlphaFoldDB" id="A0A6P3XCU6"/>
<organism evidence="5 6">
    <name type="scientific">Dinoponera quadriceps</name>
    <name type="common">South American ant</name>
    <dbReference type="NCBI Taxonomy" id="609295"/>
    <lineage>
        <taxon>Eukaryota</taxon>
        <taxon>Metazoa</taxon>
        <taxon>Ecdysozoa</taxon>
        <taxon>Arthropoda</taxon>
        <taxon>Hexapoda</taxon>
        <taxon>Insecta</taxon>
        <taxon>Pterygota</taxon>
        <taxon>Neoptera</taxon>
        <taxon>Endopterygota</taxon>
        <taxon>Hymenoptera</taxon>
        <taxon>Apocrita</taxon>
        <taxon>Aculeata</taxon>
        <taxon>Formicoidea</taxon>
        <taxon>Formicidae</taxon>
        <taxon>Ponerinae</taxon>
        <taxon>Ponerini</taxon>
        <taxon>Dinoponera</taxon>
    </lineage>
</organism>
<dbReference type="KEGG" id="dqu:106745240"/>
<feature type="compositionally biased region" description="Basic and acidic residues" evidence="3">
    <location>
        <begin position="85"/>
        <end position="99"/>
    </location>
</feature>
<protein>
    <submittedName>
        <fullName evidence="6">Ran-binding protein 3 isoform X1</fullName>
    </submittedName>
</protein>
<feature type="compositionally biased region" description="Polar residues" evidence="3">
    <location>
        <begin position="229"/>
        <end position="243"/>
    </location>
</feature>
<dbReference type="Gene3D" id="2.30.29.30">
    <property type="entry name" value="Pleckstrin-homology domain (PH domain)/Phosphotyrosine-binding domain (PTB)"/>
    <property type="match status" value="1"/>
</dbReference>
<dbReference type="SMART" id="SM00160">
    <property type="entry name" value="RanBD"/>
    <property type="match status" value="1"/>
</dbReference>
<dbReference type="RefSeq" id="XP_014476160.1">
    <property type="nucleotide sequence ID" value="XM_014620674.1"/>
</dbReference>
<evidence type="ECO:0000313" key="5">
    <source>
        <dbReference type="Proteomes" id="UP000515204"/>
    </source>
</evidence>
<evidence type="ECO:0000256" key="1">
    <source>
        <dbReference type="ARBA" id="ARBA00004123"/>
    </source>
</evidence>
<dbReference type="Proteomes" id="UP000515204">
    <property type="component" value="Unplaced"/>
</dbReference>
<dbReference type="PANTHER" id="PTHR23138:SF142">
    <property type="entry name" value="RAN-BINDING PROTEIN 3B-RELATED"/>
    <property type="match status" value="1"/>
</dbReference>
<dbReference type="GO" id="GO:0006611">
    <property type="term" value="P:protein export from nucleus"/>
    <property type="evidence" value="ECO:0007669"/>
    <property type="project" value="TreeGrafter"/>
</dbReference>
<proteinExistence type="predicted"/>
<evidence type="ECO:0000256" key="2">
    <source>
        <dbReference type="ARBA" id="ARBA00023242"/>
    </source>
</evidence>
<sequence>MHVRVSRSASDNFQASVAANRKVGPAGRICKCMQYADYTFLPNVRSKDTEQPGHSSLILKVDPPEDPSKSSPENSGHSNSTTSTTDRDKVEDQMAKEPSDQESTIVAVNSSNKINCVLAASKFGNSFGANESSNTLTSKSKSSILRPSQLSSVTNSSLVANDKTVLQPSKFNNPFTKVTDNSMEEEDNTSATPSNKAETSKDVKEEEKPAEEAKPKFLPLDISTKENENNVNSTMAPSASTPSFVFGQNLKERVTVSTDTESSDNSEKEEAKSDMKEEANENGSSELLFSNAAAVCRATVRPGLTLTQAAQALEEANRANKRKYNQVTLLTGEEGETNVLQINCKLFAFDKTTCSWLERGRGTLRLNDLEEESRLVGRTAGTQRVILNTKVWPGMTAERAGPKSLRLTAMEMGDVRIVIVQAAPKEIDQLHILLLQRLKRAQERPTTKRLATEH</sequence>
<feature type="compositionally biased region" description="Polar residues" evidence="3">
    <location>
        <begin position="145"/>
        <end position="156"/>
    </location>
</feature>
<dbReference type="SUPFAM" id="SSF50729">
    <property type="entry name" value="PH domain-like"/>
    <property type="match status" value="1"/>
</dbReference>
<feature type="region of interest" description="Disordered" evidence="3">
    <location>
        <begin position="127"/>
        <end position="156"/>
    </location>
</feature>
<dbReference type="PANTHER" id="PTHR23138">
    <property type="entry name" value="RAN BINDING PROTEIN"/>
    <property type="match status" value="1"/>
</dbReference>
<reference evidence="6" key="1">
    <citation type="submission" date="2025-08" db="UniProtKB">
        <authorList>
            <consortium name="RefSeq"/>
        </authorList>
    </citation>
    <scope>IDENTIFICATION</scope>
</reference>
<dbReference type="InterPro" id="IPR045255">
    <property type="entry name" value="RanBP1-like"/>
</dbReference>
<dbReference type="InterPro" id="IPR000156">
    <property type="entry name" value="Ran_bind_dom"/>
</dbReference>
<dbReference type="GeneID" id="106745240"/>
<dbReference type="CDD" id="cd13180">
    <property type="entry name" value="RanBD_RanBP3"/>
    <property type="match status" value="1"/>
</dbReference>
<feature type="compositionally biased region" description="Low complexity" evidence="3">
    <location>
        <begin position="132"/>
        <end position="143"/>
    </location>
</feature>
<name>A0A6P3XCU6_DINQU</name>
<dbReference type="OrthoDB" id="10250354at2759"/>
<gene>
    <name evidence="6" type="primary">LOC106745240</name>
</gene>